<feature type="transmembrane region" description="Helical" evidence="8">
    <location>
        <begin position="160"/>
        <end position="177"/>
    </location>
</feature>
<dbReference type="GO" id="GO:0005886">
    <property type="term" value="C:plasma membrane"/>
    <property type="evidence" value="ECO:0007669"/>
    <property type="project" value="UniProtKB-SubCell"/>
</dbReference>
<keyword evidence="3" id="KW-0813">Transport</keyword>
<comment type="subcellular location">
    <subcellularLocation>
        <location evidence="1">Cell membrane</location>
        <topology evidence="1">Multi-pass membrane protein</topology>
    </subcellularLocation>
</comment>
<dbReference type="EMBL" id="LT906482">
    <property type="protein sequence ID" value="SNW08440.1"/>
    <property type="molecule type" value="Genomic_DNA"/>
</dbReference>
<dbReference type="SUPFAM" id="SSF103481">
    <property type="entry name" value="Multidrug resistance efflux transporter EmrE"/>
    <property type="match status" value="2"/>
</dbReference>
<dbReference type="InterPro" id="IPR004626">
    <property type="entry name" value="RarD"/>
</dbReference>
<evidence type="ECO:0000256" key="1">
    <source>
        <dbReference type="ARBA" id="ARBA00004651"/>
    </source>
</evidence>
<feature type="transmembrane region" description="Helical" evidence="8">
    <location>
        <begin position="45"/>
        <end position="70"/>
    </location>
</feature>
<sequence length="307" mass="34579">MYSFPGVFVPDLSKGVVLCLLSQLLFSVLYLFSHWMQPISGTDVFALRMVMTAAGLWLMMAWTLGLAAMPRFVQQFLTSPRRWLLFLLGTLDAASQFWLFMWAPVNNEGVNVAMGYFLFPVVMVLVGRFWLKERLNGLQTAALVLAGLGVAHEIWTQQAFSWTTLWVCLVFPVYYTTRRQMKIPALQGLTLDLTLILPFALAYLLWHADMTAWVLGEPRYWLLLPLLGGLSAVSMSLNMKSGLLLPVNLFGMLSYVEPALLFLLAVLVLKTPVQPSAYITYGLIWAGLLLLVANGWRGMQKSHHKQV</sequence>
<keyword evidence="6 8" id="KW-1133">Transmembrane helix</keyword>
<dbReference type="Proteomes" id="UP000215465">
    <property type="component" value="Chromosome 1"/>
</dbReference>
<keyword evidence="5 8" id="KW-0812">Transmembrane</keyword>
<evidence type="ECO:0000256" key="3">
    <source>
        <dbReference type="ARBA" id="ARBA00022448"/>
    </source>
</evidence>
<name>A0A8B4G3A7_EIKCO</name>
<comment type="similarity">
    <text evidence="2">Belongs to the EamA transporter family.</text>
</comment>
<feature type="transmembrane region" description="Helical" evidence="8">
    <location>
        <begin position="220"/>
        <end position="237"/>
    </location>
</feature>
<reference evidence="10 11" key="1">
    <citation type="submission" date="2017-06" db="EMBL/GenBank/DDBJ databases">
        <authorList>
            <consortium name="Pathogen Informatics"/>
        </authorList>
    </citation>
    <scope>NUCLEOTIDE SEQUENCE [LARGE SCALE GENOMIC DNA]</scope>
    <source>
        <strain evidence="10 11">NCTC10596</strain>
    </source>
</reference>
<dbReference type="NCBIfam" id="TIGR00688">
    <property type="entry name" value="rarD"/>
    <property type="match status" value="1"/>
</dbReference>
<protein>
    <submittedName>
        <fullName evidence="10">Putative chloramphenical resistance permease RarD</fullName>
    </submittedName>
</protein>
<dbReference type="InterPro" id="IPR037185">
    <property type="entry name" value="EmrE-like"/>
</dbReference>
<dbReference type="InterPro" id="IPR000620">
    <property type="entry name" value="EamA_dom"/>
</dbReference>
<evidence type="ECO:0000256" key="5">
    <source>
        <dbReference type="ARBA" id="ARBA00022692"/>
    </source>
</evidence>
<feature type="transmembrane region" description="Helical" evidence="8">
    <location>
        <begin position="12"/>
        <end position="33"/>
    </location>
</feature>
<evidence type="ECO:0000313" key="11">
    <source>
        <dbReference type="Proteomes" id="UP000215465"/>
    </source>
</evidence>
<organism evidence="10 11">
    <name type="scientific">Eikenella corrodens</name>
    <dbReference type="NCBI Taxonomy" id="539"/>
    <lineage>
        <taxon>Bacteria</taxon>
        <taxon>Pseudomonadati</taxon>
        <taxon>Pseudomonadota</taxon>
        <taxon>Betaproteobacteria</taxon>
        <taxon>Neisseriales</taxon>
        <taxon>Neisseriaceae</taxon>
        <taxon>Eikenella</taxon>
    </lineage>
</organism>
<evidence type="ECO:0000256" key="4">
    <source>
        <dbReference type="ARBA" id="ARBA00022475"/>
    </source>
</evidence>
<evidence type="ECO:0000256" key="6">
    <source>
        <dbReference type="ARBA" id="ARBA00022989"/>
    </source>
</evidence>
<evidence type="ECO:0000256" key="8">
    <source>
        <dbReference type="SAM" id="Phobius"/>
    </source>
</evidence>
<feature type="transmembrane region" description="Helical" evidence="8">
    <location>
        <begin position="275"/>
        <end position="296"/>
    </location>
</feature>
<accession>A0A8B4G3A7</accession>
<evidence type="ECO:0000256" key="7">
    <source>
        <dbReference type="ARBA" id="ARBA00023136"/>
    </source>
</evidence>
<proteinExistence type="inferred from homology"/>
<feature type="domain" description="EamA" evidence="9">
    <location>
        <begin position="14"/>
        <end position="151"/>
    </location>
</feature>
<feature type="transmembrane region" description="Helical" evidence="8">
    <location>
        <begin position="189"/>
        <end position="208"/>
    </location>
</feature>
<dbReference type="Pfam" id="PF00892">
    <property type="entry name" value="EamA"/>
    <property type="match status" value="1"/>
</dbReference>
<feature type="transmembrane region" description="Helical" evidence="8">
    <location>
        <begin position="113"/>
        <end position="131"/>
    </location>
</feature>
<feature type="transmembrane region" description="Helical" evidence="8">
    <location>
        <begin position="82"/>
        <end position="101"/>
    </location>
</feature>
<gene>
    <name evidence="10" type="primary">rarD_2</name>
    <name evidence="10" type="ORF">SAMEA4412678_01025</name>
</gene>
<keyword evidence="4" id="KW-1003">Cell membrane</keyword>
<feature type="transmembrane region" description="Helical" evidence="8">
    <location>
        <begin position="249"/>
        <end position="269"/>
    </location>
</feature>
<evidence type="ECO:0000256" key="2">
    <source>
        <dbReference type="ARBA" id="ARBA00007362"/>
    </source>
</evidence>
<evidence type="ECO:0000313" key="10">
    <source>
        <dbReference type="EMBL" id="SNW08440.1"/>
    </source>
</evidence>
<keyword evidence="7 8" id="KW-0472">Membrane</keyword>
<dbReference type="KEGG" id="ecor:SAMEA4412678_1025"/>
<evidence type="ECO:0000259" key="9">
    <source>
        <dbReference type="Pfam" id="PF00892"/>
    </source>
</evidence>
<dbReference type="AlphaFoldDB" id="A0A8B4G3A7"/>